<proteinExistence type="predicted"/>
<dbReference type="InterPro" id="IPR015683">
    <property type="entry name" value="Ionotropic_Glu_rcpt"/>
</dbReference>
<gene>
    <name evidence="2" type="ORF">CICLE_v10010449mg</name>
</gene>
<dbReference type="EMBL" id="KI535697">
    <property type="protein sequence ID" value="ESR63456.1"/>
    <property type="molecule type" value="Genomic_DNA"/>
</dbReference>
<dbReference type="InParanoid" id="V4UM49"/>
<dbReference type="Gramene" id="ESR63456">
    <property type="protein sequence ID" value="ESR63456"/>
    <property type="gene ID" value="CICLE_v10010449mg"/>
</dbReference>
<reference evidence="2 3" key="1">
    <citation type="submission" date="2013-10" db="EMBL/GenBank/DDBJ databases">
        <authorList>
            <consortium name="International Citrus Genome Consortium"/>
            <person name="Jenkins J."/>
            <person name="Schmutz J."/>
            <person name="Prochnik S."/>
            <person name="Rokhsar D."/>
            <person name="Gmitter F."/>
            <person name="Ollitrault P."/>
            <person name="Machado M."/>
            <person name="Talon M."/>
            <person name="Wincker P."/>
            <person name="Jaillon O."/>
            <person name="Morgante M."/>
        </authorList>
    </citation>
    <scope>NUCLEOTIDE SEQUENCE</scope>
    <source>
        <strain evidence="3">cv. Clemenules</strain>
    </source>
</reference>
<dbReference type="PANTHER" id="PTHR34836">
    <property type="entry name" value="OS06G0188250 PROTEIN"/>
    <property type="match status" value="1"/>
</dbReference>
<evidence type="ECO:0008006" key="4">
    <source>
        <dbReference type="Google" id="ProtNLM"/>
    </source>
</evidence>
<feature type="chain" id="PRO_5004728550" description="Receptor ligand binding region domain-containing protein" evidence="1">
    <location>
        <begin position="24"/>
        <end position="103"/>
    </location>
</feature>
<evidence type="ECO:0000313" key="3">
    <source>
        <dbReference type="Proteomes" id="UP000030687"/>
    </source>
</evidence>
<keyword evidence="3" id="KW-1185">Reference proteome</keyword>
<evidence type="ECO:0000313" key="2">
    <source>
        <dbReference type="EMBL" id="ESR63456.1"/>
    </source>
</evidence>
<dbReference type="Proteomes" id="UP000030687">
    <property type="component" value="Unassembled WGS sequence"/>
</dbReference>
<dbReference type="KEGG" id="cic:CICLE_v10010449mg"/>
<dbReference type="AlphaFoldDB" id="V4UM49"/>
<dbReference type="STRING" id="85681.V4UM49"/>
<dbReference type="OMA" id="QAWITML"/>
<dbReference type="PANTHER" id="PTHR34836:SF1">
    <property type="entry name" value="OS09G0428600 PROTEIN"/>
    <property type="match status" value="1"/>
</dbReference>
<feature type="non-terminal residue" evidence="2">
    <location>
        <position position="1"/>
    </location>
</feature>
<sequence>FSSFPFFLIPLMILFFLTNTATSKNTTIPVNVGLVLDINGEDGKIALSCINMSLSDFYNSNSHYKTRLLLNTRDSKGDVVAAAAAVKNLCKLSTFSYLFLFYF</sequence>
<name>V4UM49_CITCL</name>
<feature type="signal peptide" evidence="1">
    <location>
        <begin position="1"/>
        <end position="23"/>
    </location>
</feature>
<keyword evidence="1" id="KW-0732">Signal</keyword>
<evidence type="ECO:0000256" key="1">
    <source>
        <dbReference type="SAM" id="SignalP"/>
    </source>
</evidence>
<organism evidence="2 3">
    <name type="scientific">Citrus clementina</name>
    <name type="common">Clementine</name>
    <name type="synonym">Citrus deliciosa x Citrus sinensis</name>
    <dbReference type="NCBI Taxonomy" id="85681"/>
    <lineage>
        <taxon>Eukaryota</taxon>
        <taxon>Viridiplantae</taxon>
        <taxon>Streptophyta</taxon>
        <taxon>Embryophyta</taxon>
        <taxon>Tracheophyta</taxon>
        <taxon>Spermatophyta</taxon>
        <taxon>Magnoliopsida</taxon>
        <taxon>eudicotyledons</taxon>
        <taxon>Gunneridae</taxon>
        <taxon>Pentapetalae</taxon>
        <taxon>rosids</taxon>
        <taxon>malvids</taxon>
        <taxon>Sapindales</taxon>
        <taxon>Rutaceae</taxon>
        <taxon>Aurantioideae</taxon>
        <taxon>Citrus</taxon>
    </lineage>
</organism>
<protein>
    <recommendedName>
        <fullName evidence="4">Receptor ligand binding region domain-containing protein</fullName>
    </recommendedName>
</protein>
<accession>V4UM49</accession>
<dbReference type="eggNOG" id="KOG1052">
    <property type="taxonomic scope" value="Eukaryota"/>
</dbReference>